<keyword evidence="3" id="KW-1185">Reference proteome</keyword>
<dbReference type="InterPro" id="IPR009057">
    <property type="entry name" value="Homeodomain-like_sf"/>
</dbReference>
<feature type="coiled-coil region" evidence="1">
    <location>
        <begin position="91"/>
        <end position="118"/>
    </location>
</feature>
<dbReference type="PANTHER" id="PTHR33215">
    <property type="entry name" value="PROTEIN DISTAL ANTENNA"/>
    <property type="match status" value="1"/>
</dbReference>
<organism evidence="2 3">
    <name type="scientific">Tsukamurella soli</name>
    <dbReference type="NCBI Taxonomy" id="644556"/>
    <lineage>
        <taxon>Bacteria</taxon>
        <taxon>Bacillati</taxon>
        <taxon>Actinomycetota</taxon>
        <taxon>Actinomycetes</taxon>
        <taxon>Mycobacteriales</taxon>
        <taxon>Tsukamurellaceae</taxon>
        <taxon>Tsukamurella</taxon>
    </lineage>
</organism>
<dbReference type="PANTHER" id="PTHR33215:SF13">
    <property type="entry name" value="PROTEIN DISTAL ANTENNA"/>
    <property type="match status" value="1"/>
</dbReference>
<dbReference type="Pfam" id="PF01527">
    <property type="entry name" value="HTH_Tnp_1"/>
    <property type="match status" value="1"/>
</dbReference>
<dbReference type="EMBL" id="BAABFR010000111">
    <property type="protein sequence ID" value="GAA4403639.1"/>
    <property type="molecule type" value="Genomic_DNA"/>
</dbReference>
<proteinExistence type="predicted"/>
<dbReference type="Gene3D" id="1.10.10.60">
    <property type="entry name" value="Homeodomain-like"/>
    <property type="match status" value="1"/>
</dbReference>
<reference evidence="3" key="1">
    <citation type="journal article" date="2019" name="Int. J. Syst. Evol. Microbiol.">
        <title>The Global Catalogue of Microorganisms (GCM) 10K type strain sequencing project: providing services to taxonomists for standard genome sequencing and annotation.</title>
        <authorList>
            <consortium name="The Broad Institute Genomics Platform"/>
            <consortium name="The Broad Institute Genome Sequencing Center for Infectious Disease"/>
            <person name="Wu L."/>
            <person name="Ma J."/>
        </authorList>
    </citation>
    <scope>NUCLEOTIDE SEQUENCE [LARGE SCALE GENOMIC DNA]</scope>
    <source>
        <strain evidence="3">JCM 17688</strain>
    </source>
</reference>
<accession>A0ABP8KCB9</accession>
<name>A0ABP8KCB9_9ACTN</name>
<evidence type="ECO:0000313" key="3">
    <source>
        <dbReference type="Proteomes" id="UP001500635"/>
    </source>
</evidence>
<keyword evidence="1" id="KW-0175">Coiled coil</keyword>
<protein>
    <recommendedName>
        <fullName evidence="4">Transposase</fullName>
    </recommendedName>
</protein>
<evidence type="ECO:0000256" key="1">
    <source>
        <dbReference type="SAM" id="Coils"/>
    </source>
</evidence>
<gene>
    <name evidence="2" type="ORF">GCM10023147_45370</name>
</gene>
<dbReference type="SUPFAM" id="SSF46689">
    <property type="entry name" value="Homeodomain-like"/>
    <property type="match status" value="1"/>
</dbReference>
<evidence type="ECO:0000313" key="2">
    <source>
        <dbReference type="EMBL" id="GAA4403639.1"/>
    </source>
</evidence>
<evidence type="ECO:0008006" key="4">
    <source>
        <dbReference type="Google" id="ProtNLM"/>
    </source>
</evidence>
<comment type="caution">
    <text evidence="2">The sequence shown here is derived from an EMBL/GenBank/DDBJ whole genome shotgun (WGS) entry which is preliminary data.</text>
</comment>
<dbReference type="InterPro" id="IPR002514">
    <property type="entry name" value="Transposase_8"/>
</dbReference>
<dbReference type="Proteomes" id="UP001500635">
    <property type="component" value="Unassembled WGS sequence"/>
</dbReference>
<sequence>MLGIGEVLRLTPFGGHPDWLGRCCLAGEDVRMGAKRKSYTPAYRREAAHLVIDTGRTIAEVAREIGVGEALLGRWVAVARSQMDAPPDALDVDERAELDRLRREVAELRMDREFLKKAAAFFATEQGSNPSRRSL</sequence>
<dbReference type="InterPro" id="IPR051839">
    <property type="entry name" value="RD_transcriptional_regulator"/>
</dbReference>